<dbReference type="GO" id="GO:0000287">
    <property type="term" value="F:magnesium ion binding"/>
    <property type="evidence" value="ECO:0007669"/>
    <property type="project" value="UniProtKB-UniRule"/>
</dbReference>
<keyword evidence="9" id="KW-0479">Metal-binding</keyword>
<evidence type="ECO:0000256" key="4">
    <source>
        <dbReference type="ARBA" id="ARBA00022679"/>
    </source>
</evidence>
<reference evidence="12 13" key="1">
    <citation type="submission" date="2015-09" db="EMBL/GenBank/DDBJ databases">
        <title>Draft genome sequence of Alicyclobacillus ferrooxydans DSM 22381.</title>
        <authorList>
            <person name="Hemp J."/>
        </authorList>
    </citation>
    <scope>NUCLEOTIDE SEQUENCE [LARGE SCALE GENOMIC DNA]</scope>
    <source>
        <strain evidence="12 13">TC-34</strain>
    </source>
</reference>
<feature type="binding site" evidence="9">
    <location>
        <begin position="92"/>
        <end position="95"/>
    </location>
    <ligand>
        <name>5-phospho-alpha-D-ribose 1-diphosphate</name>
        <dbReference type="ChEBI" id="CHEBI:58017"/>
    </ligand>
</feature>
<feature type="binding site" evidence="9">
    <location>
        <position position="94"/>
    </location>
    <ligand>
        <name>Mg(2+)</name>
        <dbReference type="ChEBI" id="CHEBI:18420"/>
        <label>1</label>
    </ligand>
</feature>
<evidence type="ECO:0000256" key="5">
    <source>
        <dbReference type="ARBA" id="ARBA00022822"/>
    </source>
</evidence>
<comment type="function">
    <text evidence="9">Catalyzes the transfer of the phosphoribosyl group of 5-phosphorylribose-1-pyrophosphate (PRPP) to anthranilate to yield N-(5'-phosphoribosyl)-anthranilate (PRA).</text>
</comment>
<accession>A0A0P9D646</accession>
<feature type="binding site" evidence="9">
    <location>
        <position position="228"/>
    </location>
    <ligand>
        <name>Mg(2+)</name>
        <dbReference type="ChEBI" id="CHEBI:18420"/>
        <label>2</label>
    </ligand>
</feature>
<feature type="binding site" evidence="9">
    <location>
        <begin position="85"/>
        <end position="86"/>
    </location>
    <ligand>
        <name>5-phospho-alpha-D-ribose 1-diphosphate</name>
        <dbReference type="ChEBI" id="CHEBI:58017"/>
    </ligand>
</feature>
<dbReference type="EC" id="2.4.2.18" evidence="9"/>
<dbReference type="NCBIfam" id="TIGR01245">
    <property type="entry name" value="trpD"/>
    <property type="match status" value="1"/>
</dbReference>
<evidence type="ECO:0000313" key="12">
    <source>
        <dbReference type="EMBL" id="KPV44875.1"/>
    </source>
</evidence>
<dbReference type="SUPFAM" id="SSF47648">
    <property type="entry name" value="Nucleoside phosphorylase/phosphoribosyltransferase N-terminal domain"/>
    <property type="match status" value="1"/>
</dbReference>
<dbReference type="STRING" id="471514.AN477_05165"/>
<comment type="cofactor">
    <cofactor evidence="9">
        <name>Mg(2+)</name>
        <dbReference type="ChEBI" id="CHEBI:18420"/>
    </cofactor>
    <text evidence="9">Binds 2 magnesium ions per monomer.</text>
</comment>
<evidence type="ECO:0000256" key="7">
    <source>
        <dbReference type="ARBA" id="ARBA00052328"/>
    </source>
</evidence>
<sequence length="348" mass="36408">MQSFVSDVLHQVSRGETLSVETAESFMNRLMAGEISAVQTAGLLAAMAVRGESVEEIIGFARAMRANSLRVDTGLDVVDTCGTGGDGANTFNISTAAALVASAVSVPIAKHGNRAVSSKSGSADILSALGARIDLDDMEAVACLNQTNLCFLFAQTFHPAMKHAAEPRKQLGFRTIFNILGPLTNPAGATKQVLGVYRPELVDKVAEALGALGTKHALVVHGSGGIDELSIQGATKIAEVRDGQVRITEITPEDVGLRRAPISEVVGGNAEQNAQILREVFAGSPGPKRDIVLLNAGAVLYVGGKAESIREGVALSGQAIDSGRVLRQLDSFVRTTHAVHHEEAEVAQ</sequence>
<gene>
    <name evidence="9" type="primary">trpD</name>
    <name evidence="12" type="ORF">AN477_05165</name>
</gene>
<feature type="binding site" evidence="9">
    <location>
        <begin position="110"/>
        <end position="118"/>
    </location>
    <ligand>
        <name>5-phospho-alpha-D-ribose 1-diphosphate</name>
        <dbReference type="ChEBI" id="CHEBI:58017"/>
    </ligand>
</feature>
<feature type="binding site" evidence="9">
    <location>
        <position position="227"/>
    </location>
    <ligand>
        <name>Mg(2+)</name>
        <dbReference type="ChEBI" id="CHEBI:18420"/>
        <label>2</label>
    </ligand>
</feature>
<proteinExistence type="inferred from homology"/>
<comment type="catalytic activity">
    <reaction evidence="7 9">
        <text>N-(5-phospho-beta-D-ribosyl)anthranilate + diphosphate = 5-phospho-alpha-D-ribose 1-diphosphate + anthranilate</text>
        <dbReference type="Rhea" id="RHEA:11768"/>
        <dbReference type="ChEBI" id="CHEBI:16567"/>
        <dbReference type="ChEBI" id="CHEBI:18277"/>
        <dbReference type="ChEBI" id="CHEBI:33019"/>
        <dbReference type="ChEBI" id="CHEBI:58017"/>
        <dbReference type="EC" id="2.4.2.18"/>
    </reaction>
</comment>
<dbReference type="Gene3D" id="3.40.1030.10">
    <property type="entry name" value="Nucleoside phosphorylase/phosphoribosyltransferase catalytic domain"/>
    <property type="match status" value="1"/>
</dbReference>
<evidence type="ECO:0000259" key="11">
    <source>
        <dbReference type="Pfam" id="PF02885"/>
    </source>
</evidence>
<evidence type="ECO:0000256" key="1">
    <source>
        <dbReference type="ARBA" id="ARBA00004907"/>
    </source>
</evidence>
<feature type="binding site" evidence="9">
    <location>
        <position position="113"/>
    </location>
    <ligand>
        <name>anthranilate</name>
        <dbReference type="ChEBI" id="CHEBI:16567"/>
        <label>1</label>
    </ligand>
</feature>
<dbReference type="PANTHER" id="PTHR43285:SF2">
    <property type="entry name" value="ANTHRANILATE PHOSPHORIBOSYLTRANSFERASE"/>
    <property type="match status" value="1"/>
</dbReference>
<dbReference type="Proteomes" id="UP000050482">
    <property type="component" value="Unassembled WGS sequence"/>
</dbReference>
<evidence type="ECO:0000313" key="13">
    <source>
        <dbReference type="Proteomes" id="UP000050482"/>
    </source>
</evidence>
<comment type="caution">
    <text evidence="9">Lacks conserved residue(s) required for the propagation of feature annotation.</text>
</comment>
<feature type="domain" description="Glycosyl transferase family 3" evidence="10">
    <location>
        <begin position="76"/>
        <end position="324"/>
    </location>
</feature>
<dbReference type="AlphaFoldDB" id="A0A0P9D646"/>
<name>A0A0P9D646_9BACL</name>
<keyword evidence="3 9" id="KW-0328">Glycosyltransferase</keyword>
<dbReference type="UniPathway" id="UPA00035">
    <property type="reaction ID" value="UER00041"/>
</dbReference>
<dbReference type="PANTHER" id="PTHR43285">
    <property type="entry name" value="ANTHRANILATE PHOSPHORIBOSYLTRANSFERASE"/>
    <property type="match status" value="1"/>
</dbReference>
<dbReference type="SUPFAM" id="SSF52418">
    <property type="entry name" value="Nucleoside phosphorylase/phosphoribosyltransferase catalytic domain"/>
    <property type="match status" value="1"/>
</dbReference>
<dbReference type="Pfam" id="PF00591">
    <property type="entry name" value="Glycos_transf_3"/>
    <property type="match status" value="1"/>
</dbReference>
<feature type="binding site" evidence="9">
    <location>
        <position position="82"/>
    </location>
    <ligand>
        <name>anthranilate</name>
        <dbReference type="ChEBI" id="CHEBI:16567"/>
        <label>1</label>
    </ligand>
</feature>
<dbReference type="InterPro" id="IPR017459">
    <property type="entry name" value="Glycosyl_Trfase_fam3_N_dom"/>
</dbReference>
<dbReference type="GO" id="GO:0004048">
    <property type="term" value="F:anthranilate phosphoribosyltransferase activity"/>
    <property type="evidence" value="ECO:0007669"/>
    <property type="project" value="UniProtKB-UniRule"/>
</dbReference>
<evidence type="ECO:0000256" key="3">
    <source>
        <dbReference type="ARBA" id="ARBA00022676"/>
    </source>
</evidence>
<dbReference type="GO" id="GO:0005829">
    <property type="term" value="C:cytosol"/>
    <property type="evidence" value="ECO:0007669"/>
    <property type="project" value="TreeGrafter"/>
</dbReference>
<keyword evidence="9" id="KW-0460">Magnesium</keyword>
<comment type="similarity">
    <text evidence="9">Belongs to the anthranilate phosphoribosyltransferase family.</text>
</comment>
<dbReference type="InterPro" id="IPR005940">
    <property type="entry name" value="Anthranilate_Pribosyl_Tfrase"/>
</dbReference>
<feature type="binding site" evidence="9">
    <location>
        <position position="168"/>
    </location>
    <ligand>
        <name>anthranilate</name>
        <dbReference type="ChEBI" id="CHEBI:16567"/>
        <label>2</label>
    </ligand>
</feature>
<comment type="subunit">
    <text evidence="9">Homodimer.</text>
</comment>
<keyword evidence="5 9" id="KW-0822">Tryptophan biosynthesis</keyword>
<dbReference type="InterPro" id="IPR035902">
    <property type="entry name" value="Nuc_phospho_transferase"/>
</dbReference>
<feature type="binding site" evidence="9">
    <location>
        <position position="82"/>
    </location>
    <ligand>
        <name>5-phospho-alpha-D-ribose 1-diphosphate</name>
        <dbReference type="ChEBI" id="CHEBI:58017"/>
    </ligand>
</feature>
<dbReference type="Gene3D" id="1.20.970.10">
    <property type="entry name" value="Transferase, Pyrimidine Nucleoside Phosphorylase, Chain C"/>
    <property type="match status" value="1"/>
</dbReference>
<evidence type="ECO:0000256" key="6">
    <source>
        <dbReference type="ARBA" id="ARBA00023141"/>
    </source>
</evidence>
<comment type="pathway">
    <text evidence="1 9">Amino-acid biosynthesis; L-tryptophan biosynthesis; L-tryptophan from chorismate: step 2/5.</text>
</comment>
<evidence type="ECO:0000256" key="9">
    <source>
        <dbReference type="HAMAP-Rule" id="MF_00211"/>
    </source>
</evidence>
<feature type="binding site" evidence="9">
    <location>
        <position position="122"/>
    </location>
    <ligand>
        <name>5-phospho-alpha-D-ribose 1-diphosphate</name>
        <dbReference type="ChEBI" id="CHEBI:58017"/>
    </ligand>
</feature>
<feature type="binding site" evidence="9">
    <location>
        <position position="90"/>
    </location>
    <ligand>
        <name>5-phospho-alpha-D-ribose 1-diphosphate</name>
        <dbReference type="ChEBI" id="CHEBI:58017"/>
    </ligand>
</feature>
<dbReference type="InterPro" id="IPR036320">
    <property type="entry name" value="Glycosyl_Trfase_fam3_N_dom_sf"/>
</dbReference>
<dbReference type="EMBL" id="LJCO01000020">
    <property type="protein sequence ID" value="KPV44875.1"/>
    <property type="molecule type" value="Genomic_DNA"/>
</dbReference>
<dbReference type="RefSeq" id="WP_054968106.1">
    <property type="nucleotide sequence ID" value="NZ_LJCO01000020.1"/>
</dbReference>
<feature type="domain" description="Glycosyl transferase family 3 N-terminal" evidence="11">
    <location>
        <begin position="7"/>
        <end position="67"/>
    </location>
</feature>
<keyword evidence="13" id="KW-1185">Reference proteome</keyword>
<dbReference type="Pfam" id="PF02885">
    <property type="entry name" value="Glycos_trans_3N"/>
    <property type="match status" value="1"/>
</dbReference>
<feature type="binding site" evidence="9">
    <location>
        <position position="228"/>
    </location>
    <ligand>
        <name>Mg(2+)</name>
        <dbReference type="ChEBI" id="CHEBI:18420"/>
        <label>1</label>
    </ligand>
</feature>
<dbReference type="OrthoDB" id="9806430at2"/>
<organism evidence="12 13">
    <name type="scientific">Alicyclobacillus ferrooxydans</name>
    <dbReference type="NCBI Taxonomy" id="471514"/>
    <lineage>
        <taxon>Bacteria</taxon>
        <taxon>Bacillati</taxon>
        <taxon>Bacillota</taxon>
        <taxon>Bacilli</taxon>
        <taxon>Bacillales</taxon>
        <taxon>Alicyclobacillaceae</taxon>
        <taxon>Alicyclobacillus</taxon>
    </lineage>
</organism>
<keyword evidence="6 9" id="KW-0057">Aromatic amino acid biosynthesis</keyword>
<dbReference type="FunFam" id="3.40.1030.10:FF:000002">
    <property type="entry name" value="Anthranilate phosphoribosyltransferase"/>
    <property type="match status" value="1"/>
</dbReference>
<keyword evidence="4 9" id="KW-0808">Transferase</keyword>
<keyword evidence="2 9" id="KW-0028">Amino-acid biosynthesis</keyword>
<dbReference type="HAMAP" id="MF_00211">
    <property type="entry name" value="TrpD"/>
    <property type="match status" value="1"/>
</dbReference>
<dbReference type="GO" id="GO:0000162">
    <property type="term" value="P:L-tryptophan biosynthetic process"/>
    <property type="evidence" value="ECO:0007669"/>
    <property type="project" value="UniProtKB-UniRule"/>
</dbReference>
<dbReference type="PATRIC" id="fig|471514.4.peg.3200"/>
<evidence type="ECO:0000259" key="10">
    <source>
        <dbReference type="Pfam" id="PF00591"/>
    </source>
</evidence>
<comment type="similarity">
    <text evidence="8">In the C-terminal section; belongs to the anthranilate phosphoribosyltransferase family.</text>
</comment>
<comment type="caution">
    <text evidence="12">The sequence shown here is derived from an EMBL/GenBank/DDBJ whole genome shotgun (WGS) entry which is preliminary data.</text>
</comment>
<protein>
    <recommendedName>
        <fullName evidence="9">Anthranilate phosphoribosyltransferase</fullName>
        <ecNumber evidence="9">2.4.2.18</ecNumber>
    </recommendedName>
</protein>
<evidence type="ECO:0000256" key="2">
    <source>
        <dbReference type="ARBA" id="ARBA00022605"/>
    </source>
</evidence>
<evidence type="ECO:0000256" key="8">
    <source>
        <dbReference type="ARBA" id="ARBA00061188"/>
    </source>
</evidence>
<dbReference type="InterPro" id="IPR000312">
    <property type="entry name" value="Glycosyl_Trfase_fam3"/>
</dbReference>